<dbReference type="Proteomes" id="UP000823749">
    <property type="component" value="Chromosome 3"/>
</dbReference>
<evidence type="ECO:0008006" key="4">
    <source>
        <dbReference type="Google" id="ProtNLM"/>
    </source>
</evidence>
<evidence type="ECO:0000256" key="1">
    <source>
        <dbReference type="SAM" id="SignalP"/>
    </source>
</evidence>
<gene>
    <name evidence="2" type="ORF">RHGRI_006709</name>
</gene>
<dbReference type="PANTHER" id="PTHR33116:SF86">
    <property type="entry name" value="REVERSE TRANSCRIPTASE DOMAIN-CONTAINING PROTEIN"/>
    <property type="match status" value="1"/>
</dbReference>
<feature type="chain" id="PRO_5043697640" description="Reverse transcriptase" evidence="1">
    <location>
        <begin position="30"/>
        <end position="268"/>
    </location>
</feature>
<reference evidence="2" key="1">
    <citation type="submission" date="2020-08" db="EMBL/GenBank/DDBJ databases">
        <title>Plant Genome Project.</title>
        <authorList>
            <person name="Zhang R.-G."/>
        </authorList>
    </citation>
    <scope>NUCLEOTIDE SEQUENCE</scope>
    <source>
        <strain evidence="2">WSP0</strain>
        <tissue evidence="2">Leaf</tissue>
    </source>
</reference>
<keyword evidence="3" id="KW-1185">Reference proteome</keyword>
<evidence type="ECO:0000313" key="3">
    <source>
        <dbReference type="Proteomes" id="UP000823749"/>
    </source>
</evidence>
<sequence length="268" mass="30633">MILLCIVKLRSEIVLPFIIFLELYEAASGQKVNKDKSSVFFSPNISPEARLTLANRVGISTEAKEAKYLGLLVFLGNCKRELFSYVKDRTIKQLRSWTDSRPNSASREVLIKLVLLTIPSYAMSCFRLPKQLMNQISVEIAKFLWGSKEGECKIHWINKLSRCKGKGGLGFRDLEAFNRALIAKQGWKLISGEPSLFKRIFKGKYFPNTTFFNANVSNQASWAWKSICWARELLNKGWRWQVRSGKDIRNISYGASPYRTQADLGRCS</sequence>
<feature type="signal peptide" evidence="1">
    <location>
        <begin position="1"/>
        <end position="29"/>
    </location>
</feature>
<evidence type="ECO:0000313" key="2">
    <source>
        <dbReference type="EMBL" id="KAG5556170.1"/>
    </source>
</evidence>
<name>A0AAV6KUK7_9ERIC</name>
<dbReference type="AlphaFoldDB" id="A0AAV6KUK7"/>
<proteinExistence type="predicted"/>
<organism evidence="2 3">
    <name type="scientific">Rhododendron griersonianum</name>
    <dbReference type="NCBI Taxonomy" id="479676"/>
    <lineage>
        <taxon>Eukaryota</taxon>
        <taxon>Viridiplantae</taxon>
        <taxon>Streptophyta</taxon>
        <taxon>Embryophyta</taxon>
        <taxon>Tracheophyta</taxon>
        <taxon>Spermatophyta</taxon>
        <taxon>Magnoliopsida</taxon>
        <taxon>eudicotyledons</taxon>
        <taxon>Gunneridae</taxon>
        <taxon>Pentapetalae</taxon>
        <taxon>asterids</taxon>
        <taxon>Ericales</taxon>
        <taxon>Ericaceae</taxon>
        <taxon>Ericoideae</taxon>
        <taxon>Rhodoreae</taxon>
        <taxon>Rhododendron</taxon>
    </lineage>
</organism>
<keyword evidence="1" id="KW-0732">Signal</keyword>
<dbReference type="EMBL" id="JACTNZ010000003">
    <property type="protein sequence ID" value="KAG5556170.1"/>
    <property type="molecule type" value="Genomic_DNA"/>
</dbReference>
<dbReference type="PANTHER" id="PTHR33116">
    <property type="entry name" value="REVERSE TRANSCRIPTASE ZINC-BINDING DOMAIN-CONTAINING PROTEIN-RELATED-RELATED"/>
    <property type="match status" value="1"/>
</dbReference>
<comment type="caution">
    <text evidence="2">The sequence shown here is derived from an EMBL/GenBank/DDBJ whole genome shotgun (WGS) entry which is preliminary data.</text>
</comment>
<protein>
    <recommendedName>
        <fullName evidence="4">Reverse transcriptase</fullName>
    </recommendedName>
</protein>
<accession>A0AAV6KUK7</accession>